<gene>
    <name evidence="1" type="ORF">BDN70DRAFT_920035</name>
</gene>
<dbReference type="AlphaFoldDB" id="A0A9P6D2X5"/>
<evidence type="ECO:0000313" key="1">
    <source>
        <dbReference type="EMBL" id="KAF9481118.1"/>
    </source>
</evidence>
<evidence type="ECO:0008006" key="3">
    <source>
        <dbReference type="Google" id="ProtNLM"/>
    </source>
</evidence>
<comment type="caution">
    <text evidence="1">The sequence shown here is derived from an EMBL/GenBank/DDBJ whole genome shotgun (WGS) entry which is preliminary data.</text>
</comment>
<dbReference type="EMBL" id="MU155183">
    <property type="protein sequence ID" value="KAF9481118.1"/>
    <property type="molecule type" value="Genomic_DNA"/>
</dbReference>
<name>A0A9P6D2X5_9AGAR</name>
<dbReference type="SUPFAM" id="SSF52047">
    <property type="entry name" value="RNI-like"/>
    <property type="match status" value="1"/>
</dbReference>
<dbReference type="OrthoDB" id="3244423at2759"/>
<dbReference type="Proteomes" id="UP000807469">
    <property type="component" value="Unassembled WGS sequence"/>
</dbReference>
<sequence>MPPIFKLHPELLSIIFEMARDMTHKSSLLYEPGEVNTIAFEITVTRICSYFQRIALAAPRLWTSIHLHGASHPKHIIDMLTRSGECWLDIRIDMSMEDLQMNAEQLDTMVSNFILHSRRWRSLCIAYSCERRDHPMVMKLCSSPAPGLQQLSISVDDVVGADGAHINHSVDYPVIFRDGAPNLASIRLRGFAVQLFRPPFRYVVILHLDQTKSVPIQYATLKGMLTLSPHLAHVSIYGDILGPGDWVNQPQRISLPALRSLRMYSISGETFSGVLQSIEAPNLESLTMKSLQDHDLRPLWDQPRQIRFEALKTLNLIEFNFSAPTCRRIFETFEHITAFSAIYASSVAWKPTIVNILTEGTVNWVPYVPWPKLKTLHLSSDFCYDDNEGISTLIAVRKAHGYPIHTLVFKTDPEEMEDTSDLQFEVGAEVEIRFCQDIIWPENSTHIDLDDVLFY</sequence>
<organism evidence="1 2">
    <name type="scientific">Pholiota conissans</name>
    <dbReference type="NCBI Taxonomy" id="109636"/>
    <lineage>
        <taxon>Eukaryota</taxon>
        <taxon>Fungi</taxon>
        <taxon>Dikarya</taxon>
        <taxon>Basidiomycota</taxon>
        <taxon>Agaricomycotina</taxon>
        <taxon>Agaricomycetes</taxon>
        <taxon>Agaricomycetidae</taxon>
        <taxon>Agaricales</taxon>
        <taxon>Agaricineae</taxon>
        <taxon>Strophariaceae</taxon>
        <taxon>Pholiota</taxon>
    </lineage>
</organism>
<evidence type="ECO:0000313" key="2">
    <source>
        <dbReference type="Proteomes" id="UP000807469"/>
    </source>
</evidence>
<reference evidence="1" key="1">
    <citation type="submission" date="2020-11" db="EMBL/GenBank/DDBJ databases">
        <authorList>
            <consortium name="DOE Joint Genome Institute"/>
            <person name="Ahrendt S."/>
            <person name="Riley R."/>
            <person name="Andreopoulos W."/>
            <person name="Labutti K."/>
            <person name="Pangilinan J."/>
            <person name="Ruiz-Duenas F.J."/>
            <person name="Barrasa J.M."/>
            <person name="Sanchez-Garcia M."/>
            <person name="Camarero S."/>
            <person name="Miyauchi S."/>
            <person name="Serrano A."/>
            <person name="Linde D."/>
            <person name="Babiker R."/>
            <person name="Drula E."/>
            <person name="Ayuso-Fernandez I."/>
            <person name="Pacheco R."/>
            <person name="Padilla G."/>
            <person name="Ferreira P."/>
            <person name="Barriuso J."/>
            <person name="Kellner H."/>
            <person name="Castanera R."/>
            <person name="Alfaro M."/>
            <person name="Ramirez L."/>
            <person name="Pisabarro A.G."/>
            <person name="Kuo A."/>
            <person name="Tritt A."/>
            <person name="Lipzen A."/>
            <person name="He G."/>
            <person name="Yan M."/>
            <person name="Ng V."/>
            <person name="Cullen D."/>
            <person name="Martin F."/>
            <person name="Rosso M.-N."/>
            <person name="Henrissat B."/>
            <person name="Hibbett D."/>
            <person name="Martinez A.T."/>
            <person name="Grigoriev I.V."/>
        </authorList>
    </citation>
    <scope>NUCLEOTIDE SEQUENCE</scope>
    <source>
        <strain evidence="1">CIRM-BRFM 674</strain>
    </source>
</reference>
<protein>
    <recommendedName>
        <fullName evidence="3">F-box domain-containing protein</fullName>
    </recommendedName>
</protein>
<keyword evidence="2" id="KW-1185">Reference proteome</keyword>
<proteinExistence type="predicted"/>
<accession>A0A9P6D2X5</accession>